<sequence>MTQSEYQGLVFPGEFSKNPRLVSFKASFIYHWRQGHHQHFGKDTLFHKPPEAYPLHLRKVHVDIGLYTNAYGESGTQACWNDWSTGRINQRGRSKLTPTSDAYLIYAVTEERHAALLDFWFPPAHKQAESLSSMDVVIQMAEKFYELKSLKPMPRDVNPWDQEFRKKKQA</sequence>
<organism evidence="1 2">
    <name type="scientific">Serratia fonticola</name>
    <dbReference type="NCBI Taxonomy" id="47917"/>
    <lineage>
        <taxon>Bacteria</taxon>
        <taxon>Pseudomonadati</taxon>
        <taxon>Pseudomonadota</taxon>
        <taxon>Gammaproteobacteria</taxon>
        <taxon>Enterobacterales</taxon>
        <taxon>Yersiniaceae</taxon>
        <taxon>Serratia</taxon>
    </lineage>
</organism>
<proteinExistence type="predicted"/>
<evidence type="ECO:0000313" key="1">
    <source>
        <dbReference type="EMBL" id="WMT16037.1"/>
    </source>
</evidence>
<keyword evidence="2" id="KW-1185">Reference proteome</keyword>
<dbReference type="EMBL" id="CP133586">
    <property type="protein sequence ID" value="WMT16037.1"/>
    <property type="molecule type" value="Genomic_DNA"/>
</dbReference>
<evidence type="ECO:0000313" key="2">
    <source>
        <dbReference type="Proteomes" id="UP001235341"/>
    </source>
</evidence>
<accession>A0ABY9PSQ7</accession>
<reference evidence="1 2" key="1">
    <citation type="submission" date="2023-08" db="EMBL/GenBank/DDBJ databases">
        <title>Complete Genome and Methylome dissection of Serratia fonticola NEB369.</title>
        <authorList>
            <person name="Fomenkov A."/>
            <person name="Roberts R.D."/>
        </authorList>
    </citation>
    <scope>NUCLEOTIDE SEQUENCE [LARGE SCALE GENOMIC DNA]</scope>
    <source>
        <strain evidence="1 2">NEB369</strain>
    </source>
</reference>
<gene>
    <name evidence="1" type="ORF">RFB13_06830</name>
</gene>
<protein>
    <submittedName>
        <fullName evidence="1">Toxin YafO, type II toxin-antitoxin system family protein</fullName>
    </submittedName>
</protein>
<dbReference type="Proteomes" id="UP001235341">
    <property type="component" value="Chromosome"/>
</dbReference>
<name>A0ABY9PSQ7_SERFO</name>
<dbReference type="RefSeq" id="WP_309206137.1">
    <property type="nucleotide sequence ID" value="NZ_CP133586.1"/>
</dbReference>